<keyword evidence="2" id="KW-0472">Membrane</keyword>
<dbReference type="GO" id="GO:0004175">
    <property type="term" value="F:endopeptidase activity"/>
    <property type="evidence" value="ECO:0007669"/>
    <property type="project" value="UniProtKB-ARBA"/>
</dbReference>
<dbReference type="RefSeq" id="WP_348261749.1">
    <property type="nucleotide sequence ID" value="NZ_CP121196.1"/>
</dbReference>
<evidence type="ECO:0000256" key="1">
    <source>
        <dbReference type="SAM" id="MobiDB-lite"/>
    </source>
</evidence>
<reference evidence="4" key="1">
    <citation type="submission" date="2023-03" db="EMBL/GenBank/DDBJ databases">
        <title>Edaphobacter sp.</title>
        <authorList>
            <person name="Huber K.J."/>
            <person name="Papendorf J."/>
            <person name="Pilke C."/>
            <person name="Bunk B."/>
            <person name="Sproeer C."/>
            <person name="Pester M."/>
        </authorList>
    </citation>
    <scope>NUCLEOTIDE SEQUENCE</scope>
    <source>
        <strain evidence="4">DSM 110680</strain>
    </source>
</reference>
<feature type="transmembrane region" description="Helical" evidence="2">
    <location>
        <begin position="142"/>
        <end position="160"/>
    </location>
</feature>
<proteinExistence type="predicted"/>
<feature type="domain" description="CAAX prenyl protease 2/Lysostaphin resistance protein A-like" evidence="3">
    <location>
        <begin position="217"/>
        <end position="336"/>
    </location>
</feature>
<evidence type="ECO:0000259" key="3">
    <source>
        <dbReference type="Pfam" id="PF02517"/>
    </source>
</evidence>
<keyword evidence="4" id="KW-0645">Protease</keyword>
<gene>
    <name evidence="4" type="ORF">P8935_18340</name>
</gene>
<evidence type="ECO:0000313" key="4">
    <source>
        <dbReference type="EMBL" id="XBH16520.1"/>
    </source>
</evidence>
<keyword evidence="2" id="KW-0812">Transmembrane</keyword>
<keyword evidence="4" id="KW-0482">Metalloprotease</keyword>
<dbReference type="PANTHER" id="PTHR43592">
    <property type="entry name" value="CAAX AMINO TERMINAL PROTEASE"/>
    <property type="match status" value="1"/>
</dbReference>
<sequence>MSTFPEPLPGAPEESPSSLQEDSDSSDPLSPANTSAPPAEWTGTPEGITPESTGSLADIGAALPPADETAHQPIFAHYAAPPAPSEERIPHVGHVALLGLLVVFGLIGTFMLVPLALHFHLFGISAISQAATDYRYALGSQAIQYFITFAGSLIVFPLIWRKPFFEGIHWHADTARQRMGRLVSVAVLCFFVAIVNGMLMPGPTNAPIDQLFHAPGAAWVLFLFGVTVAPFFEEMAFRGFLLPSLSTAYDWTVKQLTGVPRRPLDEFDNPQWSLPAMIVASLVTSVPFALMHGAQTSWSLGPFLLLIFVSLMLCWVRLNTRSLAASTVVHATYNFMLFSFMLLGTGGFKHLDKM</sequence>
<feature type="compositionally biased region" description="Low complexity" evidence="1">
    <location>
        <begin position="12"/>
        <end position="31"/>
    </location>
</feature>
<dbReference type="Pfam" id="PF02517">
    <property type="entry name" value="Rce1-like"/>
    <property type="match status" value="1"/>
</dbReference>
<organism evidence="4">
    <name type="scientific">Telmatobacter sp. DSM 110680</name>
    <dbReference type="NCBI Taxonomy" id="3036704"/>
    <lineage>
        <taxon>Bacteria</taxon>
        <taxon>Pseudomonadati</taxon>
        <taxon>Acidobacteriota</taxon>
        <taxon>Terriglobia</taxon>
        <taxon>Terriglobales</taxon>
        <taxon>Acidobacteriaceae</taxon>
        <taxon>Telmatobacter</taxon>
    </lineage>
</organism>
<feature type="transmembrane region" description="Helical" evidence="2">
    <location>
        <begin position="211"/>
        <end position="232"/>
    </location>
</feature>
<feature type="transmembrane region" description="Helical" evidence="2">
    <location>
        <begin position="297"/>
        <end position="316"/>
    </location>
</feature>
<feature type="compositionally biased region" description="Pro residues" evidence="1">
    <location>
        <begin position="1"/>
        <end position="10"/>
    </location>
</feature>
<dbReference type="InterPro" id="IPR003675">
    <property type="entry name" value="Rce1/LyrA-like_dom"/>
</dbReference>
<name>A0AAU7DHE8_9BACT</name>
<evidence type="ECO:0000256" key="2">
    <source>
        <dbReference type="SAM" id="Phobius"/>
    </source>
</evidence>
<feature type="region of interest" description="Disordered" evidence="1">
    <location>
        <begin position="1"/>
        <end position="60"/>
    </location>
</feature>
<keyword evidence="2" id="KW-1133">Transmembrane helix</keyword>
<dbReference type="GO" id="GO:0008237">
    <property type="term" value="F:metallopeptidase activity"/>
    <property type="evidence" value="ECO:0007669"/>
    <property type="project" value="UniProtKB-KW"/>
</dbReference>
<feature type="transmembrane region" description="Helical" evidence="2">
    <location>
        <begin position="181"/>
        <end position="199"/>
    </location>
</feature>
<dbReference type="GO" id="GO:0080120">
    <property type="term" value="P:CAAX-box protein maturation"/>
    <property type="evidence" value="ECO:0007669"/>
    <property type="project" value="UniProtKB-ARBA"/>
</dbReference>
<accession>A0AAU7DHE8</accession>
<protein>
    <submittedName>
        <fullName evidence="4">CPBP family intramembrane metalloprotease</fullName>
        <ecNumber evidence="4">3.4.-.-</ecNumber>
    </submittedName>
</protein>
<feature type="transmembrane region" description="Helical" evidence="2">
    <location>
        <begin position="95"/>
        <end position="122"/>
    </location>
</feature>
<feature type="transmembrane region" description="Helical" evidence="2">
    <location>
        <begin position="272"/>
        <end position="291"/>
    </location>
</feature>
<dbReference type="AlphaFoldDB" id="A0AAU7DHE8"/>
<feature type="transmembrane region" description="Helical" evidence="2">
    <location>
        <begin position="328"/>
        <end position="348"/>
    </location>
</feature>
<keyword evidence="4" id="KW-0378">Hydrolase</keyword>
<dbReference type="EC" id="3.4.-.-" evidence="4"/>
<dbReference type="PANTHER" id="PTHR43592:SF15">
    <property type="entry name" value="CAAX AMINO TERMINAL PROTEASE FAMILY PROTEIN"/>
    <property type="match status" value="1"/>
</dbReference>
<dbReference type="EMBL" id="CP121196">
    <property type="protein sequence ID" value="XBH16520.1"/>
    <property type="molecule type" value="Genomic_DNA"/>
</dbReference>